<gene>
    <name evidence="1" type="ORF">HLV39_09605</name>
</gene>
<dbReference type="AlphaFoldDB" id="A0A851HWV4"/>
<organism evidence="1 2">
    <name type="scientific">Marinobacter adhaerens</name>
    <dbReference type="NCBI Taxonomy" id="1033846"/>
    <lineage>
        <taxon>Bacteria</taxon>
        <taxon>Pseudomonadati</taxon>
        <taxon>Pseudomonadota</taxon>
        <taxon>Gammaproteobacteria</taxon>
        <taxon>Pseudomonadales</taxon>
        <taxon>Marinobacteraceae</taxon>
        <taxon>Marinobacter</taxon>
    </lineage>
</organism>
<protein>
    <submittedName>
        <fullName evidence="1">Uncharacterized protein</fullName>
    </submittedName>
</protein>
<dbReference type="EMBL" id="JABEVQ010000004">
    <property type="protein sequence ID" value="NWN91742.1"/>
    <property type="molecule type" value="Genomic_DNA"/>
</dbReference>
<comment type="caution">
    <text evidence="1">The sequence shown here is derived from an EMBL/GenBank/DDBJ whole genome shotgun (WGS) entry which is preliminary data.</text>
</comment>
<dbReference type="Proteomes" id="UP000536442">
    <property type="component" value="Unassembled WGS sequence"/>
</dbReference>
<evidence type="ECO:0000313" key="2">
    <source>
        <dbReference type="Proteomes" id="UP000536442"/>
    </source>
</evidence>
<keyword evidence="2" id="KW-1185">Reference proteome</keyword>
<accession>A0A851HWV4</accession>
<reference evidence="1 2" key="1">
    <citation type="submission" date="2020-03" db="EMBL/GenBank/DDBJ databases">
        <title>Metagenomic, metatranscriptomic, and metabolomic analyses revealed the key microbes and metabolic features during the fermentation of ganjang, Korean traditional soy sauce.</title>
        <authorList>
            <person name="Chun B.H."/>
            <person name="Jeon C.O."/>
        </authorList>
    </citation>
    <scope>NUCLEOTIDE SEQUENCE [LARGE SCALE GENOMIC DNA]</scope>
    <source>
        <strain evidence="1 2">KG14</strain>
    </source>
</reference>
<name>A0A851HWV4_9GAMM</name>
<proteinExistence type="predicted"/>
<evidence type="ECO:0000313" key="1">
    <source>
        <dbReference type="EMBL" id="NWN91742.1"/>
    </source>
</evidence>
<sequence length="49" mass="4970">MNTSVCAWLRPSLAGDIPGEGFPAAPSAMVPASVLNRESFSHASGVVLA</sequence>